<dbReference type="Proteomes" id="UP000007523">
    <property type="component" value="Chromosome"/>
</dbReference>
<protein>
    <submittedName>
        <fullName evidence="1">Uncharacterized protein</fullName>
    </submittedName>
</protein>
<dbReference type="EMBL" id="CP003235">
    <property type="protein sequence ID" value="AFC32121.1"/>
    <property type="molecule type" value="Genomic_DNA"/>
</dbReference>
<gene>
    <name evidence="1" type="ORF">PM3016_5421</name>
</gene>
<name>H6NDS2_9BACL</name>
<evidence type="ECO:0000313" key="2">
    <source>
        <dbReference type="Proteomes" id="UP000007523"/>
    </source>
</evidence>
<dbReference type="AlphaFoldDB" id="H6NDS2"/>
<proteinExistence type="predicted"/>
<sequence length="58" mass="7119">MRLLKRLAPWLQDKEIELNHASRRVSISIDRYRDVSRELQEEIQRNNFAKYLIYEKGE</sequence>
<dbReference type="KEGG" id="pmq:PM3016_5421"/>
<keyword evidence="2" id="KW-1185">Reference proteome</keyword>
<dbReference type="STRING" id="1116391.PM3016_5421"/>
<evidence type="ECO:0000313" key="1">
    <source>
        <dbReference type="EMBL" id="AFC32121.1"/>
    </source>
</evidence>
<reference evidence="1 2" key="1">
    <citation type="journal article" date="2012" name="J. Bacteriol.">
        <title>Complete Genome Sequence of Paenibacillus mucilaginosus 3016, a Bacterium Functional as Microbial Fertilizer.</title>
        <authorList>
            <person name="Ma M."/>
            <person name="Wang Z."/>
            <person name="Li L."/>
            <person name="Jiang X."/>
            <person name="Guan D."/>
            <person name="Cao F."/>
            <person name="Chen H."/>
            <person name="Wang X."/>
            <person name="Shen D."/>
            <person name="Du B."/>
            <person name="Li J."/>
        </authorList>
    </citation>
    <scope>NUCLEOTIDE SEQUENCE [LARGE SCALE GENOMIC DNA]</scope>
    <source>
        <strain evidence="1 2">3016</strain>
    </source>
</reference>
<dbReference type="HOGENOM" id="CLU_2845628_0_0_9"/>
<organism evidence="1 2">
    <name type="scientific">Paenibacillus mucilaginosus 3016</name>
    <dbReference type="NCBI Taxonomy" id="1116391"/>
    <lineage>
        <taxon>Bacteria</taxon>
        <taxon>Bacillati</taxon>
        <taxon>Bacillota</taxon>
        <taxon>Bacilli</taxon>
        <taxon>Bacillales</taxon>
        <taxon>Paenibacillaceae</taxon>
        <taxon>Paenibacillus</taxon>
    </lineage>
</organism>
<accession>H6NDS2</accession>